<evidence type="ECO:0000259" key="2">
    <source>
        <dbReference type="SMART" id="SM00382"/>
    </source>
</evidence>
<dbReference type="SUPFAM" id="SSF140990">
    <property type="entry name" value="FtsH protease domain-like"/>
    <property type="match status" value="1"/>
</dbReference>
<dbReference type="Gene3D" id="3.40.50.300">
    <property type="entry name" value="P-loop containing nucleotide triphosphate hydrolases"/>
    <property type="match status" value="1"/>
</dbReference>
<dbReference type="Proteomes" id="UP000183076">
    <property type="component" value="Unassembled WGS sequence"/>
</dbReference>
<dbReference type="Pfam" id="PF01434">
    <property type="entry name" value="Peptidase_M41"/>
    <property type="match status" value="1"/>
</dbReference>
<proteinExistence type="inferred from homology"/>
<dbReference type="InterPro" id="IPR003959">
    <property type="entry name" value="ATPase_AAA_core"/>
</dbReference>
<dbReference type="EMBL" id="FNNB01000011">
    <property type="protein sequence ID" value="SDX67175.1"/>
    <property type="molecule type" value="Genomic_DNA"/>
</dbReference>
<name>A0A1H3DLA0_9RHOB</name>
<dbReference type="InterPro" id="IPR000642">
    <property type="entry name" value="Peptidase_M41"/>
</dbReference>
<dbReference type="PANTHER" id="PTHR23076:SF97">
    <property type="entry name" value="ATP-DEPENDENT ZINC METALLOPROTEASE YME1L1"/>
    <property type="match status" value="1"/>
</dbReference>
<dbReference type="Gene3D" id="1.20.58.760">
    <property type="entry name" value="Peptidase M41"/>
    <property type="match status" value="1"/>
</dbReference>
<dbReference type="GO" id="GO:0004222">
    <property type="term" value="F:metalloendopeptidase activity"/>
    <property type="evidence" value="ECO:0007669"/>
    <property type="project" value="InterPro"/>
</dbReference>
<dbReference type="InterPro" id="IPR027417">
    <property type="entry name" value="P-loop_NTPase"/>
</dbReference>
<sequence>MGANYMSEFLQKSSLFPTAFSADLARTTVAALRESALAEWRSNAERFYDYDDRDADGEASIDLLKPPVRRVFEHDVRRRPDGNEGPPVAKTMTLSEIEQCFADGDDPFACTDLEISPLWQIQPRPVAVLAIILMCATIKDQHALEQVFRPGGLTLMLCPSGQMRSHLENVAPEVLAYWQENQPCPTGQNVACHIYANISDLAASEQKRSIPKFRQAIDKSLTRRAPVLAVCGAKRQLSAEQESLLYQSLRWPSLSANAVIEALRLTHSNTGQLAEDELLKRLPDSDALRRLEPLQVAAAFEETTTLRVADRISQIVAVQNSGPHISLSDVEGLGGAMPPLKRMLEDLNAWREGRAAWSDLTRSAIFYGPPGTGKTMLANAFAASAGIPLITTSYSDCQKHGHQGDMLAALATAFERAAQQAPAVLFIDEIDSFSDRSSRRLNDGYLRGVVNGLLEQINHATEVEGLILLGATNHLQDVDPAVLRSGRFDLKVEIPLPDRSGLEAILARKLGSANNAALNLSAIAERILGEPGATAEALVRDALSRARMDHLPLAQRHLNAATDQIAPALDTALLHRVAIHEAGHLLSALLSSLPTPLGVWVTARGGRVEPAPLATMTSRLAKAKLRMCLAGREAERLVLGEVSNGAGVGPASDLAQATGLAAQMELNWSFGESGLVWQDVSQLDFRKLPGKTQQRIEGHLQEAETAVRALLSENIDILKNIATELVQKKELTRIDLLNLSKNLSFNAPIDDNGMPSEFLIASS</sequence>
<evidence type="ECO:0000313" key="3">
    <source>
        <dbReference type="EMBL" id="SDX67175.1"/>
    </source>
</evidence>
<dbReference type="GO" id="GO:0016887">
    <property type="term" value="F:ATP hydrolysis activity"/>
    <property type="evidence" value="ECO:0007669"/>
    <property type="project" value="InterPro"/>
</dbReference>
<dbReference type="GO" id="GO:0006508">
    <property type="term" value="P:proteolysis"/>
    <property type="evidence" value="ECO:0007669"/>
    <property type="project" value="UniProtKB-KW"/>
</dbReference>
<keyword evidence="1" id="KW-0547">Nucleotide-binding</keyword>
<accession>A0A1H3DLA0</accession>
<dbReference type="SMART" id="SM00382">
    <property type="entry name" value="AAA"/>
    <property type="match status" value="1"/>
</dbReference>
<dbReference type="GO" id="GO:0005524">
    <property type="term" value="F:ATP binding"/>
    <property type="evidence" value="ECO:0007669"/>
    <property type="project" value="UniProtKB-KW"/>
</dbReference>
<dbReference type="PROSITE" id="PS00674">
    <property type="entry name" value="AAA"/>
    <property type="match status" value="1"/>
</dbReference>
<dbReference type="AlphaFoldDB" id="A0A1H3DLA0"/>
<keyword evidence="1" id="KW-0067">ATP-binding</keyword>
<dbReference type="Gene3D" id="1.10.8.60">
    <property type="match status" value="1"/>
</dbReference>
<dbReference type="PANTHER" id="PTHR23076">
    <property type="entry name" value="METALLOPROTEASE M41 FTSH"/>
    <property type="match status" value="1"/>
</dbReference>
<dbReference type="Pfam" id="PF00004">
    <property type="entry name" value="AAA"/>
    <property type="match status" value="1"/>
</dbReference>
<organism evidence="3 4">
    <name type="scientific">Sulfitobacter pontiacus</name>
    <dbReference type="NCBI Taxonomy" id="60137"/>
    <lineage>
        <taxon>Bacteria</taxon>
        <taxon>Pseudomonadati</taxon>
        <taxon>Pseudomonadota</taxon>
        <taxon>Alphaproteobacteria</taxon>
        <taxon>Rhodobacterales</taxon>
        <taxon>Roseobacteraceae</taxon>
        <taxon>Sulfitobacter</taxon>
    </lineage>
</organism>
<reference evidence="4" key="1">
    <citation type="submission" date="2016-10" db="EMBL/GenBank/DDBJ databases">
        <authorList>
            <person name="Varghese N."/>
            <person name="Submissions S."/>
        </authorList>
    </citation>
    <scope>NUCLEOTIDE SEQUENCE [LARGE SCALE GENOMIC DNA]</scope>
    <source>
        <strain evidence="4">DSM 10014</strain>
    </source>
</reference>
<dbReference type="STRING" id="60137.SAMN04488041_11142"/>
<dbReference type="InterPro" id="IPR037219">
    <property type="entry name" value="Peptidase_M41-like"/>
</dbReference>
<dbReference type="SUPFAM" id="SSF52540">
    <property type="entry name" value="P-loop containing nucleoside triphosphate hydrolases"/>
    <property type="match status" value="1"/>
</dbReference>
<keyword evidence="3" id="KW-0378">Hydrolase</keyword>
<protein>
    <submittedName>
        <fullName evidence="3">ATP-dependent Zn proteases</fullName>
    </submittedName>
</protein>
<dbReference type="InterPro" id="IPR003593">
    <property type="entry name" value="AAA+_ATPase"/>
</dbReference>
<feature type="domain" description="AAA+ ATPase" evidence="2">
    <location>
        <begin position="360"/>
        <end position="498"/>
    </location>
</feature>
<keyword evidence="3" id="KW-0645">Protease</keyword>
<comment type="similarity">
    <text evidence="1">Belongs to the AAA ATPase family.</text>
</comment>
<dbReference type="CDD" id="cd19481">
    <property type="entry name" value="RecA-like_protease"/>
    <property type="match status" value="1"/>
</dbReference>
<evidence type="ECO:0000313" key="4">
    <source>
        <dbReference type="Proteomes" id="UP000183076"/>
    </source>
</evidence>
<evidence type="ECO:0000256" key="1">
    <source>
        <dbReference type="RuleBase" id="RU003651"/>
    </source>
</evidence>
<dbReference type="GO" id="GO:0004176">
    <property type="term" value="F:ATP-dependent peptidase activity"/>
    <property type="evidence" value="ECO:0007669"/>
    <property type="project" value="InterPro"/>
</dbReference>
<dbReference type="InterPro" id="IPR003960">
    <property type="entry name" value="ATPase_AAA_CS"/>
</dbReference>
<gene>
    <name evidence="3" type="ORF">SAMN04488041_11142</name>
</gene>